<reference evidence="1" key="1">
    <citation type="submission" date="2018-11" db="EMBL/GenBank/DDBJ databases">
        <title>Isolation and identification of a novel orthomyxo-like virus from mosquitoes in Longchuan of Guangdong province, China.</title>
        <authorList>
            <person name="Wu D."/>
            <person name="Tan Q."/>
            <person name="Li B."/>
            <person name="Liu Z."/>
            <person name="Zhang X."/>
            <person name="Zhang H."/>
        </authorList>
    </citation>
    <scope>NUCLEOTIDE SEQUENCE</scope>
    <source>
        <strain evidence="1">GD13036</strain>
    </source>
</reference>
<accession>A0A514YA85</accession>
<dbReference type="EMBL" id="MK227178">
    <property type="protein sequence ID" value="QDK54867.1"/>
    <property type="molecule type" value="Genomic_RNA"/>
</dbReference>
<organism evidence="1">
    <name type="scientific">Longchuan virus</name>
    <dbReference type="NCBI Taxonomy" id="2594109"/>
    <lineage>
        <taxon>Viruses</taxon>
        <taxon>Riboviria</taxon>
        <taxon>Orthornavirae</taxon>
        <taxon>Negarnaviricota</taxon>
        <taxon>Polyploviricotina</taxon>
        <taxon>Insthoviricetes</taxon>
        <taxon>Articulavirales</taxon>
        <taxon>Orthomyxoviridae</taxon>
    </lineage>
</organism>
<proteinExistence type="predicted"/>
<sequence length="296" mass="34182">MLQYNICANSCYRKILAMEKDSEATFSADLSAGVIGIRIGNIELCGYSTFSCNTLQQALVHNNDMNECLHQTIAFYLATRKNPLDRGMLKTGKETALAIKWLKGMQPKHMKTKEIDGWIEKESIPFGDERNLSALTLHIWSRHIDYTKIALKMVMAWYPGLIYIPKEQVNPVQNLTTQIEALNLDTIVKNIPTMHAVPTRKDEQIDFLCNYIHQSLMLIQMEMEEKKIQEPHMKALIQEDWIQGFRKRKHLSARNKLTELEGIMRKYKNIEPFIHSLISSAATLKGFVDYYQATRN</sequence>
<protein>
    <submittedName>
        <fullName evidence="1">VP6</fullName>
    </submittedName>
</protein>
<evidence type="ECO:0000313" key="1">
    <source>
        <dbReference type="EMBL" id="QDK54867.1"/>
    </source>
</evidence>
<name>A0A514YA85_9ORTO</name>